<dbReference type="AlphaFoldDB" id="A0A2U3P481"/>
<accession>A0A2U3P481</accession>
<dbReference type="STRING" id="1841861.GCA_900157365_04936"/>
<organism evidence="2 3">
    <name type="scientific">Mycobacterium numidiamassiliense</name>
    <dbReference type="NCBI Taxonomy" id="1841861"/>
    <lineage>
        <taxon>Bacteria</taxon>
        <taxon>Bacillati</taxon>
        <taxon>Actinomycetota</taxon>
        <taxon>Actinomycetes</taxon>
        <taxon>Mycobacteriales</taxon>
        <taxon>Mycobacteriaceae</taxon>
        <taxon>Mycobacterium</taxon>
    </lineage>
</organism>
<sequence length="310" mass="32717">VADRLDATQRLAEASVAVEHTQTYVRACQALGYANPELTSRPSQIREWFGSEDGLDLLALDRDCAELRAAGDAIAEGLRIQRAQATQLAAAWTGPGGEAADRFLQRHCDAANMVATEVRAAAQRCESLRDNLWYLLDAKVATTIAIDDRTQAKRAVWLAAAAEATSGTAPGSTAEQIVGQQVMPYVDNDIRNDWLAVMRSSQANFATSYDMVIDRMAAVPAVHFESPGDLGPGLPPLPASPEVPGASPAGGGSQGPKPPRGRRGRGGRRPPPPGPRCGAARDRAAEEATPPPTRAGPARSADSGRGVRAR</sequence>
<feature type="region of interest" description="Disordered" evidence="1">
    <location>
        <begin position="229"/>
        <end position="310"/>
    </location>
</feature>
<feature type="compositionally biased region" description="Basic residues" evidence="1">
    <location>
        <begin position="259"/>
        <end position="268"/>
    </location>
</feature>
<evidence type="ECO:0000256" key="1">
    <source>
        <dbReference type="SAM" id="MobiDB-lite"/>
    </source>
</evidence>
<gene>
    <name evidence="2" type="ORF">MNAB215_733</name>
</gene>
<dbReference type="Proteomes" id="UP000240424">
    <property type="component" value="Unassembled WGS sequence"/>
</dbReference>
<keyword evidence="3" id="KW-1185">Reference proteome</keyword>
<feature type="non-terminal residue" evidence="2">
    <location>
        <position position="1"/>
    </location>
</feature>
<evidence type="ECO:0008006" key="4">
    <source>
        <dbReference type="Google" id="ProtNLM"/>
    </source>
</evidence>
<protein>
    <recommendedName>
        <fullName evidence="4">Alanine and proline rich protein</fullName>
    </recommendedName>
</protein>
<evidence type="ECO:0000313" key="2">
    <source>
        <dbReference type="EMBL" id="SPM38556.1"/>
    </source>
</evidence>
<name>A0A2U3P481_9MYCO</name>
<proteinExistence type="predicted"/>
<evidence type="ECO:0000313" key="3">
    <source>
        <dbReference type="Proteomes" id="UP000240424"/>
    </source>
</evidence>
<reference evidence="2 3" key="1">
    <citation type="submission" date="2017-01" db="EMBL/GenBank/DDBJ databases">
        <authorList>
            <consortium name="Urmite Genomes"/>
        </authorList>
    </citation>
    <scope>NUCLEOTIDE SEQUENCE [LARGE SCALE GENOMIC DNA]</scope>
    <source>
        <strain evidence="2 3">AB215</strain>
    </source>
</reference>
<dbReference type="EMBL" id="FUEZ01000003">
    <property type="protein sequence ID" value="SPM38556.1"/>
    <property type="molecule type" value="Genomic_DNA"/>
</dbReference>